<dbReference type="GO" id="GO:0016829">
    <property type="term" value="F:lyase activity"/>
    <property type="evidence" value="ECO:0007669"/>
    <property type="project" value="UniProtKB-KW"/>
</dbReference>
<name>A0A368DIK1_9PROT</name>
<evidence type="ECO:0000313" key="1">
    <source>
        <dbReference type="EMBL" id="RCL71668.1"/>
    </source>
</evidence>
<dbReference type="Proteomes" id="UP000253570">
    <property type="component" value="Unassembled WGS sequence"/>
</dbReference>
<reference evidence="1 2" key="1">
    <citation type="journal article" date="2018" name="Microbiome">
        <title>Fine metagenomic profile of the Mediterranean stratified and mixed water columns revealed by assembly and recruitment.</title>
        <authorList>
            <person name="Haro-Moreno J.M."/>
            <person name="Lopez-Perez M."/>
            <person name="De La Torre J.R."/>
            <person name="Picazo A."/>
            <person name="Camacho A."/>
            <person name="Rodriguez-Valera F."/>
        </authorList>
    </citation>
    <scope>NUCLEOTIDE SEQUENCE [LARGE SCALE GENOMIC DNA]</scope>
    <source>
        <strain evidence="1">MED-G57</strain>
    </source>
</reference>
<dbReference type="NCBIfam" id="TIGR03293">
    <property type="entry name" value="PhnG_redo"/>
    <property type="match status" value="1"/>
</dbReference>
<protein>
    <submittedName>
        <fullName evidence="1">Phosphonate C-P lyase system protein PhnG</fullName>
    </submittedName>
</protein>
<dbReference type="GO" id="GO:0015716">
    <property type="term" value="P:organic phosphonate transport"/>
    <property type="evidence" value="ECO:0007669"/>
    <property type="project" value="InterPro"/>
</dbReference>
<dbReference type="InterPro" id="IPR009609">
    <property type="entry name" value="Phosphonate_metab_PhnG"/>
</dbReference>
<dbReference type="EMBL" id="QOQD01000022">
    <property type="protein sequence ID" value="RCL71668.1"/>
    <property type="molecule type" value="Genomic_DNA"/>
</dbReference>
<gene>
    <name evidence="1" type="primary">phnG</name>
    <name evidence="1" type="ORF">DBW71_06315</name>
</gene>
<keyword evidence="1" id="KW-0456">Lyase</keyword>
<evidence type="ECO:0000313" key="2">
    <source>
        <dbReference type="Proteomes" id="UP000253570"/>
    </source>
</evidence>
<comment type="caution">
    <text evidence="1">The sequence shown here is derived from an EMBL/GenBank/DDBJ whole genome shotgun (WGS) entry which is preliminary data.</text>
</comment>
<dbReference type="GO" id="GO:0019634">
    <property type="term" value="P:organic phosphonate metabolic process"/>
    <property type="evidence" value="ECO:0007669"/>
    <property type="project" value="InterPro"/>
</dbReference>
<proteinExistence type="predicted"/>
<dbReference type="AlphaFoldDB" id="A0A368DIK1"/>
<dbReference type="Pfam" id="PF06754">
    <property type="entry name" value="PhnG"/>
    <property type="match status" value="1"/>
</dbReference>
<organism evidence="1 2">
    <name type="scientific">PS1 clade bacterium</name>
    <dbReference type="NCBI Taxonomy" id="2175152"/>
    <lineage>
        <taxon>Bacteria</taxon>
        <taxon>Pseudomonadati</taxon>
        <taxon>Pseudomonadota</taxon>
        <taxon>Alphaproteobacteria</taxon>
        <taxon>PS1 clade</taxon>
    </lineage>
</organism>
<accession>A0A368DIK1</accession>
<sequence length="155" mass="17741">MKSEFLKKRKKWLSILSQSDYSQLSSLYSDLKLADNYEWIKKPEHSSVMVRGRIGGIGSQFNFGEITITKCVLLLNECMGYGYVQGRSFDKAKIAALCDAHLQSSLYNLVMENIIQKLEKKKSAEIDLIKNQMASTRVDFFALDTQRTKNQKADK</sequence>